<dbReference type="eggNOG" id="COG0683">
    <property type="taxonomic scope" value="Bacteria"/>
</dbReference>
<name>B8EMC7_METSB</name>
<dbReference type="InterPro" id="IPR022478">
    <property type="entry name" value="ABC_transptr_sub-bd_PQQ"/>
</dbReference>
<evidence type="ECO:0000256" key="3">
    <source>
        <dbReference type="ARBA" id="ARBA00022970"/>
    </source>
</evidence>
<dbReference type="CDD" id="cd06268">
    <property type="entry name" value="PBP1_ABC_transporter_LIVBP-like"/>
    <property type="match status" value="1"/>
</dbReference>
<dbReference type="InterPro" id="IPR051010">
    <property type="entry name" value="BCAA_transport"/>
</dbReference>
<feature type="domain" description="Leucine-binding protein" evidence="4">
    <location>
        <begin position="65"/>
        <end position="224"/>
    </location>
</feature>
<proteinExistence type="inferred from homology"/>
<evidence type="ECO:0000256" key="2">
    <source>
        <dbReference type="ARBA" id="ARBA00022729"/>
    </source>
</evidence>
<evidence type="ECO:0000313" key="6">
    <source>
        <dbReference type="Proteomes" id="UP000002257"/>
    </source>
</evidence>
<keyword evidence="2" id="KW-0732">Signal</keyword>
<dbReference type="NCBIfam" id="TIGR03863">
    <property type="entry name" value="PQQ_ABC_bind"/>
    <property type="match status" value="1"/>
</dbReference>
<reference evidence="5 6" key="1">
    <citation type="journal article" date="2010" name="J. Bacteriol.">
        <title>Complete genome sequence of the aerobic facultative methanotroph Methylocella silvestris BL2.</title>
        <authorList>
            <person name="Chen Y."/>
            <person name="Crombie A."/>
            <person name="Rahman M.T."/>
            <person name="Dedysh S.N."/>
            <person name="Liesack W."/>
            <person name="Stott M.B."/>
            <person name="Alam M."/>
            <person name="Theisen A.R."/>
            <person name="Murrell J.C."/>
            <person name="Dunfield P.F."/>
        </authorList>
    </citation>
    <scope>NUCLEOTIDE SEQUENCE [LARGE SCALE GENOMIC DNA]</scope>
    <source>
        <strain evidence="6">DSM 15510 / CIP 108128 / LMG 27833 / NCIMB 13906 / BL2</strain>
    </source>
</reference>
<gene>
    <name evidence="5" type="ordered locus">Msil_3146</name>
</gene>
<keyword evidence="3" id="KW-0813">Transport</keyword>
<dbReference type="KEGG" id="msl:Msil_3146"/>
<dbReference type="PANTHER" id="PTHR30483">
    <property type="entry name" value="LEUCINE-SPECIFIC-BINDING PROTEIN"/>
    <property type="match status" value="1"/>
</dbReference>
<dbReference type="Pfam" id="PF13458">
    <property type="entry name" value="Peripla_BP_6"/>
    <property type="match status" value="1"/>
</dbReference>
<dbReference type="HOGENOM" id="CLU_052000_0_0_5"/>
<evidence type="ECO:0000313" key="5">
    <source>
        <dbReference type="EMBL" id="ACK52055.1"/>
    </source>
</evidence>
<dbReference type="PANTHER" id="PTHR30483:SF6">
    <property type="entry name" value="PERIPLASMIC BINDING PROTEIN OF ABC TRANSPORTER FOR NATURAL AMINO ACIDS"/>
    <property type="match status" value="1"/>
</dbReference>
<dbReference type="AlphaFoldDB" id="B8EMC7"/>
<dbReference type="Gene3D" id="3.40.50.2300">
    <property type="match status" value="2"/>
</dbReference>
<keyword evidence="6" id="KW-1185">Reference proteome</keyword>
<dbReference type="EMBL" id="CP001280">
    <property type="protein sequence ID" value="ACK52055.1"/>
    <property type="molecule type" value="Genomic_DNA"/>
</dbReference>
<dbReference type="InterPro" id="IPR028081">
    <property type="entry name" value="Leu-bd"/>
</dbReference>
<organism evidence="5 6">
    <name type="scientific">Methylocella silvestris (strain DSM 15510 / CIP 108128 / LMG 27833 / NCIMB 13906 / BL2)</name>
    <dbReference type="NCBI Taxonomy" id="395965"/>
    <lineage>
        <taxon>Bacteria</taxon>
        <taxon>Pseudomonadati</taxon>
        <taxon>Pseudomonadota</taxon>
        <taxon>Alphaproteobacteria</taxon>
        <taxon>Hyphomicrobiales</taxon>
        <taxon>Beijerinckiaceae</taxon>
        <taxon>Methylocella</taxon>
    </lineage>
</organism>
<dbReference type="SUPFAM" id="SSF53822">
    <property type="entry name" value="Periplasmic binding protein-like I"/>
    <property type="match status" value="1"/>
</dbReference>
<dbReference type="STRING" id="395965.Msil_3146"/>
<dbReference type="Proteomes" id="UP000002257">
    <property type="component" value="Chromosome"/>
</dbReference>
<evidence type="ECO:0000259" key="4">
    <source>
        <dbReference type="Pfam" id="PF13458"/>
    </source>
</evidence>
<dbReference type="InterPro" id="IPR028082">
    <property type="entry name" value="Peripla_BP_I"/>
</dbReference>
<comment type="similarity">
    <text evidence="1">Belongs to the leucine-binding protein family.</text>
</comment>
<sequence>MRLEGAFVAALLCGGLCLSIDIGPAFALDQPENASAPPASSEIKILYLAGDYPKAEYLSLLQSQPGDDGKAGALLALGEINITGKFLGFSFAMDVVTLERGADVTGKAHGLLDKYSVVVADLNAPDLLALANAPAAQHALIFDIHTSDDALRQGKCARNVFHILPSTAMRADALGQYLAKKGWRRWFVLHGPSAEDAAFAADIHRAASRFGGKVVEDRAYNYDAGSRRVDTGYQQIATQMPLATQGAPAHDVVIVADSADLFGDYLPYNTFEPRPIVGTQGLSPVAWHPAFQEYSALQMQHRFELAAHRKMTERDYAGWLAVRAIGEAVIRSGKANPVDLAEFLRSDAFGVAGFKGQALTFRRWDQQLRQPVLLASALMVVTISPQDGFLHPKFFTDTLGYDEPETKCHFAQ</sequence>
<keyword evidence="3" id="KW-0029">Amino-acid transport</keyword>
<protein>
    <recommendedName>
        <fullName evidence="4">Leucine-binding protein domain-containing protein</fullName>
    </recommendedName>
</protein>
<accession>B8EMC7</accession>
<dbReference type="GO" id="GO:0006865">
    <property type="term" value="P:amino acid transport"/>
    <property type="evidence" value="ECO:0007669"/>
    <property type="project" value="UniProtKB-KW"/>
</dbReference>
<evidence type="ECO:0000256" key="1">
    <source>
        <dbReference type="ARBA" id="ARBA00010062"/>
    </source>
</evidence>